<feature type="compositionally biased region" description="Polar residues" evidence="1">
    <location>
        <begin position="172"/>
        <end position="189"/>
    </location>
</feature>
<dbReference type="GO" id="GO:0001708">
    <property type="term" value="P:cell fate specification"/>
    <property type="evidence" value="ECO:0007669"/>
    <property type="project" value="TreeGrafter"/>
</dbReference>
<dbReference type="GO" id="GO:0007389">
    <property type="term" value="P:pattern specification process"/>
    <property type="evidence" value="ECO:0007669"/>
    <property type="project" value="TreeGrafter"/>
</dbReference>
<dbReference type="GO" id="GO:0007399">
    <property type="term" value="P:nervous system development"/>
    <property type="evidence" value="ECO:0007669"/>
    <property type="project" value="TreeGrafter"/>
</dbReference>
<proteinExistence type="predicted"/>
<dbReference type="GO" id="GO:0045295">
    <property type="term" value="F:gamma-catenin binding"/>
    <property type="evidence" value="ECO:0007669"/>
    <property type="project" value="TreeGrafter"/>
</dbReference>
<evidence type="ECO:0000313" key="3">
    <source>
        <dbReference type="EMBL" id="RMB92825.1"/>
    </source>
</evidence>
<dbReference type="GO" id="GO:0016477">
    <property type="term" value="P:cell migration"/>
    <property type="evidence" value="ECO:0007669"/>
    <property type="project" value="TreeGrafter"/>
</dbReference>
<dbReference type="GO" id="GO:0005881">
    <property type="term" value="C:cytoplasmic microtubule"/>
    <property type="evidence" value="ECO:0007669"/>
    <property type="project" value="TreeGrafter"/>
</dbReference>
<dbReference type="EMBL" id="QRBI01000217">
    <property type="protein sequence ID" value="RMB92825.1"/>
    <property type="molecule type" value="Genomic_DNA"/>
</dbReference>
<feature type="region of interest" description="Disordered" evidence="1">
    <location>
        <begin position="104"/>
        <end position="220"/>
    </location>
</feature>
<feature type="region of interest" description="Disordered" evidence="1">
    <location>
        <begin position="42"/>
        <end position="89"/>
    </location>
</feature>
<evidence type="ECO:0000259" key="2">
    <source>
        <dbReference type="Pfam" id="PF05937"/>
    </source>
</evidence>
<feature type="compositionally biased region" description="Low complexity" evidence="1">
    <location>
        <begin position="140"/>
        <end position="149"/>
    </location>
</feature>
<feature type="domain" description="EB-1 binding" evidence="2">
    <location>
        <begin position="47"/>
        <end position="220"/>
    </location>
</feature>
<protein>
    <recommendedName>
        <fullName evidence="2">EB-1 binding domain-containing protein</fullName>
    </recommendedName>
</protein>
<accession>A0A3M0IVX7</accession>
<evidence type="ECO:0000256" key="1">
    <source>
        <dbReference type="SAM" id="MobiDB-lite"/>
    </source>
</evidence>
<dbReference type="Proteomes" id="UP000269221">
    <property type="component" value="Unassembled WGS sequence"/>
</dbReference>
<keyword evidence="4" id="KW-1185">Reference proteome</keyword>
<gene>
    <name evidence="3" type="ORF">DUI87_30719</name>
</gene>
<evidence type="ECO:0000313" key="4">
    <source>
        <dbReference type="Proteomes" id="UP000269221"/>
    </source>
</evidence>
<dbReference type="AlphaFoldDB" id="A0A3M0IVX7"/>
<dbReference type="PANTHER" id="PTHR12607:SF11">
    <property type="entry name" value="ADENOMATOUS POLYPOSIS COLI PROTEIN"/>
    <property type="match status" value="1"/>
</dbReference>
<dbReference type="GO" id="GO:0016342">
    <property type="term" value="C:catenin complex"/>
    <property type="evidence" value="ECO:0007669"/>
    <property type="project" value="TreeGrafter"/>
</dbReference>
<feature type="compositionally biased region" description="Polar residues" evidence="1">
    <location>
        <begin position="45"/>
        <end position="56"/>
    </location>
</feature>
<dbReference type="GO" id="GO:0008017">
    <property type="term" value="F:microtubule binding"/>
    <property type="evidence" value="ECO:0007669"/>
    <property type="project" value="TreeGrafter"/>
</dbReference>
<dbReference type="GO" id="GO:0030877">
    <property type="term" value="C:beta-catenin destruction complex"/>
    <property type="evidence" value="ECO:0007669"/>
    <property type="project" value="TreeGrafter"/>
</dbReference>
<dbReference type="STRING" id="333673.A0A3M0IVX7"/>
<dbReference type="GO" id="GO:0090090">
    <property type="term" value="P:negative regulation of canonical Wnt signaling pathway"/>
    <property type="evidence" value="ECO:0007669"/>
    <property type="project" value="TreeGrafter"/>
</dbReference>
<dbReference type="PANTHER" id="PTHR12607">
    <property type="entry name" value="ADENOMATOUS POLYPOSIS COLI PROTEIN FAMILY"/>
    <property type="match status" value="1"/>
</dbReference>
<dbReference type="GO" id="GO:0008013">
    <property type="term" value="F:beta-catenin binding"/>
    <property type="evidence" value="ECO:0007669"/>
    <property type="project" value="InterPro"/>
</dbReference>
<name>A0A3M0IVX7_HIRRU</name>
<dbReference type="GO" id="GO:0007026">
    <property type="term" value="P:negative regulation of microtubule depolymerization"/>
    <property type="evidence" value="ECO:0007669"/>
    <property type="project" value="TreeGrafter"/>
</dbReference>
<dbReference type="InterPro" id="IPR026818">
    <property type="entry name" value="Apc_fam"/>
</dbReference>
<reference evidence="3 4" key="1">
    <citation type="submission" date="2018-07" db="EMBL/GenBank/DDBJ databases">
        <title>A high quality draft genome assembly of the barn swallow (H. rustica rustica).</title>
        <authorList>
            <person name="Formenti G."/>
            <person name="Chiara M."/>
            <person name="Poveda L."/>
            <person name="Francoijs K.-J."/>
            <person name="Bonisoli-Alquati A."/>
            <person name="Canova L."/>
            <person name="Gianfranceschi L."/>
            <person name="Horner D.S."/>
            <person name="Saino N."/>
        </authorList>
    </citation>
    <scope>NUCLEOTIDE SEQUENCE [LARGE SCALE GENOMIC DNA]</scope>
    <source>
        <strain evidence="3">Chelidonia</strain>
        <tissue evidence="3">Blood</tissue>
    </source>
</reference>
<organism evidence="3 4">
    <name type="scientific">Hirundo rustica rustica</name>
    <dbReference type="NCBI Taxonomy" id="333673"/>
    <lineage>
        <taxon>Eukaryota</taxon>
        <taxon>Metazoa</taxon>
        <taxon>Chordata</taxon>
        <taxon>Craniata</taxon>
        <taxon>Vertebrata</taxon>
        <taxon>Euteleostomi</taxon>
        <taxon>Archelosauria</taxon>
        <taxon>Archosauria</taxon>
        <taxon>Dinosauria</taxon>
        <taxon>Saurischia</taxon>
        <taxon>Theropoda</taxon>
        <taxon>Coelurosauria</taxon>
        <taxon>Aves</taxon>
        <taxon>Neognathae</taxon>
        <taxon>Neoaves</taxon>
        <taxon>Telluraves</taxon>
        <taxon>Australaves</taxon>
        <taxon>Passeriformes</taxon>
        <taxon>Sylvioidea</taxon>
        <taxon>Hirundinidae</taxon>
        <taxon>Hirundo</taxon>
    </lineage>
</organism>
<dbReference type="GO" id="GO:0016055">
    <property type="term" value="P:Wnt signaling pathway"/>
    <property type="evidence" value="ECO:0007669"/>
    <property type="project" value="InterPro"/>
</dbReference>
<dbReference type="Pfam" id="PF05937">
    <property type="entry name" value="EB1_binding"/>
    <property type="match status" value="1"/>
</dbReference>
<comment type="caution">
    <text evidence="3">The sequence shown here is derived from an EMBL/GenBank/DDBJ whole genome shotgun (WGS) entry which is preliminary data.</text>
</comment>
<feature type="compositionally biased region" description="Polar residues" evidence="1">
    <location>
        <begin position="129"/>
        <end position="139"/>
    </location>
</feature>
<dbReference type="InterPro" id="IPR009232">
    <property type="entry name" value="EB1-bd"/>
</dbReference>
<sequence length="220" mass="23676">MNDPQHSSSCATNGSDSKSLIYQMAPAVSKTEDVWVRIEDCPINNPRSGRSPTGNTPPVIDSVSEKGGVNGKDPKEIQEKQIPGNGSVPVRTIGLENRLNSFFQIDSPDKKGTETKPLQNNLIPAPEINESTVNERTPFSSSSSSKHSSPIGAVAARVTPFNYNPSRRKSSVDNSSARPSQIPTPVNNSTKKRDTKSENTDSNGTQSPKRHSGSYLVTSV</sequence>